<dbReference type="EMBL" id="VUMH01000003">
    <property type="protein sequence ID" value="MSS27293.1"/>
    <property type="molecule type" value="Genomic_DNA"/>
</dbReference>
<proteinExistence type="predicted"/>
<protein>
    <submittedName>
        <fullName evidence="1">Uncharacterized protein</fullName>
    </submittedName>
</protein>
<evidence type="ECO:0000313" key="2">
    <source>
        <dbReference type="Proteomes" id="UP000477488"/>
    </source>
</evidence>
<reference evidence="1 2" key="1">
    <citation type="submission" date="2019-09" db="EMBL/GenBank/DDBJ databases">
        <title>In-depth cultivation of the pig gut microbiome towards novel bacterial diversity and tailored functional studies.</title>
        <authorList>
            <person name="Wylensek D."/>
            <person name="Hitch T.C.A."/>
            <person name="Clavel T."/>
        </authorList>
    </citation>
    <scope>NUCLEOTIDE SEQUENCE [LARGE SCALE GENOMIC DNA]</scope>
    <source>
        <strain evidence="1 2">PG-178-WT-4</strain>
    </source>
</reference>
<sequence>MPSYLTHAMEGRARLRHPALAGIAGREKALAVLTGASGVLEARPGSGSILLILAPDANLESICRDLEAALPQLRRPACASRTSAVGAAASGPFSFLSGLPSHGKACFQGLSPRKLELRALLAACGLSVVLGFAGKGRAHLLAGTAFGLLAARHVWMRRKALM</sequence>
<comment type="caution">
    <text evidence="1">The sequence shown here is derived from an EMBL/GenBank/DDBJ whole genome shotgun (WGS) entry which is preliminary data.</text>
</comment>
<gene>
    <name evidence="1" type="ORF">FYJ44_04360</name>
</gene>
<name>A0A6L5XJC0_9BACT</name>
<dbReference type="Proteomes" id="UP000477488">
    <property type="component" value="Unassembled WGS sequence"/>
</dbReference>
<accession>A0A6L5XJC0</accession>
<dbReference type="AlphaFoldDB" id="A0A6L5XJC0"/>
<organism evidence="1 2">
    <name type="scientific">Desulfovibrio porci</name>
    <dbReference type="NCBI Taxonomy" id="2605782"/>
    <lineage>
        <taxon>Bacteria</taxon>
        <taxon>Pseudomonadati</taxon>
        <taxon>Thermodesulfobacteriota</taxon>
        <taxon>Desulfovibrionia</taxon>
        <taxon>Desulfovibrionales</taxon>
        <taxon>Desulfovibrionaceae</taxon>
        <taxon>Desulfovibrio</taxon>
    </lineage>
</organism>
<dbReference type="RefSeq" id="WP_154509512.1">
    <property type="nucleotide sequence ID" value="NZ_DBFWWU010000295.1"/>
</dbReference>
<keyword evidence="2" id="KW-1185">Reference proteome</keyword>
<evidence type="ECO:0000313" key="1">
    <source>
        <dbReference type="EMBL" id="MSS27293.1"/>
    </source>
</evidence>